<dbReference type="GO" id="GO:0016987">
    <property type="term" value="F:sigma factor activity"/>
    <property type="evidence" value="ECO:0007669"/>
    <property type="project" value="UniProtKB-KW"/>
</dbReference>
<evidence type="ECO:0000256" key="7">
    <source>
        <dbReference type="SAM" id="MobiDB-lite"/>
    </source>
</evidence>
<evidence type="ECO:0000256" key="4">
    <source>
        <dbReference type="ARBA" id="ARBA00023082"/>
    </source>
</evidence>
<dbReference type="Pfam" id="PF04542">
    <property type="entry name" value="Sigma70_r2"/>
    <property type="match status" value="1"/>
</dbReference>
<dbReference type="OrthoDB" id="19254at10239"/>
<dbReference type="GO" id="GO:0030435">
    <property type="term" value="P:sporulation resulting in formation of a cellular spore"/>
    <property type="evidence" value="ECO:0007669"/>
    <property type="project" value="UniProtKB-KW"/>
</dbReference>
<dbReference type="Gene3D" id="1.20.140.160">
    <property type="match status" value="1"/>
</dbReference>
<feature type="region of interest" description="Disordered" evidence="7">
    <location>
        <begin position="318"/>
        <end position="367"/>
    </location>
</feature>
<dbReference type="NCBIfam" id="TIGR02937">
    <property type="entry name" value="sigma70-ECF"/>
    <property type="match status" value="1"/>
</dbReference>
<sequence>MVGKSKYLSKEEVRELIKKSHAGDMDARELIVEKNMRLVWNVVHRFINRGYLPEDLFQIGCIGLLKSIDKFDLDYDVAFSTYAVPMIIGEIQRFIRDDGTVKVPRTIKELANKIRHADLVKEEPAAIIKALELGDVSEDYIKLAVKYIRENGGKPLSTDETVYENDGDPITIGDQMGGDINGSNWLDSIALRQAIDKLDDREKTIVYLRYYQDKTQTETAEALGVSQVQVSRLEKRIVAKMKDGFNEEEKEVVKPEPKATKMVIAVKETKKQEEKETITMGNNKSPKGNREEAIRLLESTELTYKEIAARTEVPLSTVGGLAGTHRSKAVKNKNRAKNAPRKGNKKSKNKETMPKNKKTKAAKPKQTSIPIVDKVPTGIIDRTTAPKHATYEVGIGEKSDYMERVEARAKELAQDMTRVSMQPITQVGDYKVGVHTFRDGTSGVVMCTDKESPTPKSTSKVEYNFNFNVSGKQVSIDEVITKLDELKAMLSHIPVDAVNFRINVGS</sequence>
<organism evidence="9 10">
    <name type="scientific">Bacillus phage Eldridge</name>
    <dbReference type="NCBI Taxonomy" id="1776293"/>
    <lineage>
        <taxon>Viruses</taxon>
        <taxon>Duplodnaviria</taxon>
        <taxon>Heunggongvirae</taxon>
        <taxon>Uroviricota</taxon>
        <taxon>Caudoviricetes</taxon>
        <taxon>Herelleviridae</taxon>
        <taxon>Bastillevirinae</taxon>
        <taxon>Eldridgevirus</taxon>
        <taxon>Eldridgevirus eldridge</taxon>
    </lineage>
</organism>
<dbReference type="PANTHER" id="PTHR30385:SF4">
    <property type="entry name" value="RNA POLYMERASE SIGMA-E FACTOR"/>
    <property type="match status" value="1"/>
</dbReference>
<evidence type="ECO:0000259" key="8">
    <source>
        <dbReference type="PROSITE" id="PS50943"/>
    </source>
</evidence>
<feature type="compositionally biased region" description="Basic residues" evidence="7">
    <location>
        <begin position="325"/>
        <end position="348"/>
    </location>
</feature>
<evidence type="ECO:0000256" key="2">
    <source>
        <dbReference type="ARBA" id="ARBA00022969"/>
    </source>
</evidence>
<keyword evidence="3" id="KW-0805">Transcription regulation</keyword>
<dbReference type="PROSITE" id="PS50943">
    <property type="entry name" value="HTH_CROC1"/>
    <property type="match status" value="1"/>
</dbReference>
<evidence type="ECO:0000256" key="3">
    <source>
        <dbReference type="ARBA" id="ARBA00023015"/>
    </source>
</evidence>
<evidence type="ECO:0000256" key="5">
    <source>
        <dbReference type="ARBA" id="ARBA00023125"/>
    </source>
</evidence>
<evidence type="ECO:0000256" key="6">
    <source>
        <dbReference type="ARBA" id="ARBA00023163"/>
    </source>
</evidence>
<comment type="similarity">
    <text evidence="1">Belongs to the sigma-70 factor family.</text>
</comment>
<keyword evidence="6" id="KW-0804">Transcription</keyword>
<dbReference type="PANTHER" id="PTHR30385">
    <property type="entry name" value="SIGMA FACTOR F FLAGELLAR"/>
    <property type="match status" value="1"/>
</dbReference>
<dbReference type="EMBL" id="KU253712">
    <property type="protein sequence ID" value="AMB18752.1"/>
    <property type="molecule type" value="Genomic_DNA"/>
</dbReference>
<dbReference type="SUPFAM" id="SSF88946">
    <property type="entry name" value="Sigma2 domain of RNA polymerase sigma factors"/>
    <property type="match status" value="1"/>
</dbReference>
<evidence type="ECO:0000313" key="10">
    <source>
        <dbReference type="Proteomes" id="UP000204502"/>
    </source>
</evidence>
<dbReference type="GeneID" id="28801831"/>
<dbReference type="CDD" id="cd06171">
    <property type="entry name" value="Sigma70_r4"/>
    <property type="match status" value="1"/>
</dbReference>
<dbReference type="InterPro" id="IPR001387">
    <property type="entry name" value="Cro/C1-type_HTH"/>
</dbReference>
<dbReference type="InterPro" id="IPR014284">
    <property type="entry name" value="RNA_pol_sigma-70_dom"/>
</dbReference>
<keyword evidence="10" id="KW-1185">Reference proteome</keyword>
<keyword evidence="5" id="KW-0238">DNA-binding</keyword>
<accession>A0A0Y0AU18</accession>
<dbReference type="InterPro" id="IPR013324">
    <property type="entry name" value="RNA_pol_sigma_r3/r4-like"/>
</dbReference>
<feature type="region of interest" description="Disordered" evidence="7">
    <location>
        <begin position="272"/>
        <end position="291"/>
    </location>
</feature>
<reference evidence="9 10" key="1">
    <citation type="journal article" date="2016" name="Genome Announc.">
        <title>Complete Genome Sequence of Bacillus megaterium Bacteriophage Eldridge.</title>
        <authorList>
            <person name="Reveille A.M."/>
            <person name="Eldridge K.A."/>
            <person name="Temple L.M."/>
        </authorList>
    </citation>
    <scope>NUCLEOTIDE SEQUENCE [LARGE SCALE GENOMIC DNA]</scope>
</reference>
<protein>
    <submittedName>
        <fullName evidence="9">Sporulation sigma factor SigF</fullName>
    </submittedName>
</protein>
<gene>
    <name evidence="9" type="ORF">Eldridge_0172</name>
</gene>
<name>A0A0Y0AU18_9CAUD</name>
<evidence type="ECO:0000313" key="9">
    <source>
        <dbReference type="EMBL" id="AMB18752.1"/>
    </source>
</evidence>
<dbReference type="KEGG" id="vg:28801831"/>
<proteinExistence type="inferred from homology"/>
<keyword evidence="2" id="KW-0749">Sporulation</keyword>
<feature type="domain" description="HTH cro/C1-type" evidence="8">
    <location>
        <begin position="205"/>
        <end position="235"/>
    </location>
</feature>
<dbReference type="SUPFAM" id="SSF88659">
    <property type="entry name" value="Sigma3 and sigma4 domains of RNA polymerase sigma factors"/>
    <property type="match status" value="1"/>
</dbReference>
<keyword evidence="4" id="KW-0731">Sigma factor</keyword>
<dbReference type="InterPro" id="IPR007630">
    <property type="entry name" value="RNA_pol_sigma70_r4"/>
</dbReference>
<dbReference type="Pfam" id="PF04545">
    <property type="entry name" value="Sigma70_r4"/>
    <property type="match status" value="1"/>
</dbReference>
<dbReference type="InterPro" id="IPR013325">
    <property type="entry name" value="RNA_pol_sigma_r2"/>
</dbReference>
<evidence type="ECO:0000256" key="1">
    <source>
        <dbReference type="ARBA" id="ARBA00007788"/>
    </source>
</evidence>
<dbReference type="Proteomes" id="UP000204502">
    <property type="component" value="Segment"/>
</dbReference>
<dbReference type="PRINTS" id="PR00046">
    <property type="entry name" value="SIGMA70FCT"/>
</dbReference>
<dbReference type="Gene3D" id="1.20.120.1810">
    <property type="match status" value="1"/>
</dbReference>
<dbReference type="InterPro" id="IPR000943">
    <property type="entry name" value="RNA_pol_sigma70"/>
</dbReference>
<dbReference type="GO" id="GO:0003677">
    <property type="term" value="F:DNA binding"/>
    <property type="evidence" value="ECO:0007669"/>
    <property type="project" value="UniProtKB-KW"/>
</dbReference>
<dbReference type="PROSITE" id="PS00715">
    <property type="entry name" value="SIGMA70_1"/>
    <property type="match status" value="1"/>
</dbReference>
<dbReference type="GO" id="GO:0006352">
    <property type="term" value="P:DNA-templated transcription initiation"/>
    <property type="evidence" value="ECO:0007669"/>
    <property type="project" value="InterPro"/>
</dbReference>
<dbReference type="PROSITE" id="PS00716">
    <property type="entry name" value="SIGMA70_2"/>
    <property type="match status" value="1"/>
</dbReference>
<dbReference type="RefSeq" id="YP_009274876.1">
    <property type="nucleotide sequence ID" value="NC_030920.1"/>
</dbReference>
<dbReference type="InterPro" id="IPR007627">
    <property type="entry name" value="RNA_pol_sigma70_r2"/>
</dbReference>